<keyword evidence="8" id="KW-0460">Magnesium</keyword>
<keyword evidence="10 14" id="KW-1133">Transmembrane helix</keyword>
<feature type="transmembrane region" description="Helical" evidence="14">
    <location>
        <begin position="294"/>
        <end position="317"/>
    </location>
</feature>
<keyword evidence="12 14" id="KW-0472">Membrane</keyword>
<evidence type="ECO:0000256" key="2">
    <source>
        <dbReference type="ARBA" id="ARBA00022448"/>
    </source>
</evidence>
<dbReference type="EMBL" id="ML119649">
    <property type="protein sequence ID" value="RPA86407.1"/>
    <property type="molecule type" value="Genomic_DNA"/>
</dbReference>
<comment type="catalytic activity">
    <reaction evidence="14">
        <text>Ca(2+)(in) + ATP + H2O = Ca(2+)(out) + ADP + phosphate + H(+)</text>
        <dbReference type="Rhea" id="RHEA:18105"/>
        <dbReference type="ChEBI" id="CHEBI:15377"/>
        <dbReference type="ChEBI" id="CHEBI:15378"/>
        <dbReference type="ChEBI" id="CHEBI:29108"/>
        <dbReference type="ChEBI" id="CHEBI:30616"/>
        <dbReference type="ChEBI" id="CHEBI:43474"/>
        <dbReference type="ChEBI" id="CHEBI:456216"/>
        <dbReference type="EC" id="7.2.2.10"/>
    </reaction>
</comment>
<proteinExistence type="inferred from homology"/>
<dbReference type="Pfam" id="PF00690">
    <property type="entry name" value="Cation_ATPase_N"/>
    <property type="match status" value="1"/>
</dbReference>
<dbReference type="SUPFAM" id="SSF81660">
    <property type="entry name" value="Metal cation-transporting ATPase, ATP-binding domain N"/>
    <property type="match status" value="1"/>
</dbReference>
<dbReference type="Gene3D" id="3.40.1110.10">
    <property type="entry name" value="Calcium-transporting ATPase, cytoplasmic domain N"/>
    <property type="match status" value="1"/>
</dbReference>
<evidence type="ECO:0000256" key="11">
    <source>
        <dbReference type="ARBA" id="ARBA00023065"/>
    </source>
</evidence>
<keyword evidence="6 14" id="KW-0106">Calcium</keyword>
<feature type="transmembrane region" description="Helical" evidence="14">
    <location>
        <begin position="885"/>
        <end position="905"/>
    </location>
</feature>
<dbReference type="SMART" id="SM00831">
    <property type="entry name" value="Cation_ATPase_N"/>
    <property type="match status" value="1"/>
</dbReference>
<feature type="transmembrane region" description="Helical" evidence="14">
    <location>
        <begin position="822"/>
        <end position="844"/>
    </location>
</feature>
<feature type="transmembrane region" description="Helical" evidence="14">
    <location>
        <begin position="917"/>
        <end position="939"/>
    </location>
</feature>
<dbReference type="GO" id="GO:0005524">
    <property type="term" value="F:ATP binding"/>
    <property type="evidence" value="ECO:0007669"/>
    <property type="project" value="UniProtKB-KW"/>
</dbReference>
<dbReference type="Gene3D" id="2.70.150.10">
    <property type="entry name" value="Calcium-transporting ATPase, cytoplasmic transduction domain A"/>
    <property type="match status" value="1"/>
</dbReference>
<evidence type="ECO:0000256" key="12">
    <source>
        <dbReference type="ARBA" id="ARBA00023136"/>
    </source>
</evidence>
<dbReference type="FunFam" id="1.20.1110.10:FF:000037">
    <property type="entry name" value="Calcium-transporting ATPase, putative"/>
    <property type="match status" value="1"/>
</dbReference>
<feature type="transmembrane region" description="Helical" evidence="14">
    <location>
        <begin position="86"/>
        <end position="105"/>
    </location>
</feature>
<dbReference type="InterPro" id="IPR004014">
    <property type="entry name" value="ATPase_P-typ_cation-transptr_N"/>
</dbReference>
<dbReference type="PROSITE" id="PS00154">
    <property type="entry name" value="ATPASE_E1_E2"/>
    <property type="match status" value="1"/>
</dbReference>
<dbReference type="EC" id="7.2.2.10" evidence="14"/>
<dbReference type="Gene3D" id="1.20.1110.10">
    <property type="entry name" value="Calcium-transporting ATPase, transmembrane domain"/>
    <property type="match status" value="1"/>
</dbReference>
<evidence type="ECO:0000256" key="7">
    <source>
        <dbReference type="ARBA" id="ARBA00022840"/>
    </source>
</evidence>
<keyword evidence="7 14" id="KW-0067">ATP-binding</keyword>
<feature type="transmembrane region" description="Helical" evidence="14">
    <location>
        <begin position="61"/>
        <end position="80"/>
    </location>
</feature>
<keyword evidence="4 14" id="KW-0812">Transmembrane</keyword>
<dbReference type="InterPro" id="IPR023298">
    <property type="entry name" value="ATPase_P-typ_TM_dom_sf"/>
</dbReference>
<keyword evidence="2 14" id="KW-0813">Transport</keyword>
<evidence type="ECO:0000256" key="6">
    <source>
        <dbReference type="ARBA" id="ARBA00022837"/>
    </source>
</evidence>
<organism evidence="16 17">
    <name type="scientific">Ascobolus immersus RN42</name>
    <dbReference type="NCBI Taxonomy" id="1160509"/>
    <lineage>
        <taxon>Eukaryota</taxon>
        <taxon>Fungi</taxon>
        <taxon>Dikarya</taxon>
        <taxon>Ascomycota</taxon>
        <taxon>Pezizomycotina</taxon>
        <taxon>Pezizomycetes</taxon>
        <taxon>Pezizales</taxon>
        <taxon>Ascobolaceae</taxon>
        <taxon>Ascobolus</taxon>
    </lineage>
</organism>
<name>A0A3N4ILX0_ASCIM</name>
<dbReference type="Gene3D" id="3.40.50.1000">
    <property type="entry name" value="HAD superfamily/HAD-like"/>
    <property type="match status" value="1"/>
</dbReference>
<feature type="transmembrane region" description="Helical" evidence="14">
    <location>
        <begin position="749"/>
        <end position="770"/>
    </location>
</feature>
<dbReference type="InterPro" id="IPR001757">
    <property type="entry name" value="P_typ_ATPase"/>
</dbReference>
<keyword evidence="9" id="KW-1278">Translocase</keyword>
<evidence type="ECO:0000256" key="4">
    <source>
        <dbReference type="ARBA" id="ARBA00022692"/>
    </source>
</evidence>
<keyword evidence="3 14" id="KW-0109">Calcium transport</keyword>
<dbReference type="AlphaFoldDB" id="A0A3N4ILX0"/>
<comment type="similarity">
    <text evidence="13 14">Belongs to the cation transport ATPase (P-type) (TC 3.A.3) family.</text>
</comment>
<dbReference type="InterPro" id="IPR023299">
    <property type="entry name" value="ATPase_P-typ_cyto_dom_N"/>
</dbReference>
<evidence type="ECO:0000259" key="15">
    <source>
        <dbReference type="SMART" id="SM00831"/>
    </source>
</evidence>
<dbReference type="SFLD" id="SFLDG00002">
    <property type="entry name" value="C1.7:_P-type_atpase_like"/>
    <property type="match status" value="1"/>
</dbReference>
<dbReference type="InterPro" id="IPR036412">
    <property type="entry name" value="HAD-like_sf"/>
</dbReference>
<evidence type="ECO:0000256" key="9">
    <source>
        <dbReference type="ARBA" id="ARBA00022967"/>
    </source>
</evidence>
<evidence type="ECO:0000256" key="5">
    <source>
        <dbReference type="ARBA" id="ARBA00022741"/>
    </source>
</evidence>
<dbReference type="SFLD" id="SFLDF00027">
    <property type="entry name" value="p-type_atpase"/>
    <property type="match status" value="1"/>
</dbReference>
<reference evidence="16 17" key="1">
    <citation type="journal article" date="2018" name="Nat. Ecol. Evol.">
        <title>Pezizomycetes genomes reveal the molecular basis of ectomycorrhizal truffle lifestyle.</title>
        <authorList>
            <person name="Murat C."/>
            <person name="Payen T."/>
            <person name="Noel B."/>
            <person name="Kuo A."/>
            <person name="Morin E."/>
            <person name="Chen J."/>
            <person name="Kohler A."/>
            <person name="Krizsan K."/>
            <person name="Balestrini R."/>
            <person name="Da Silva C."/>
            <person name="Montanini B."/>
            <person name="Hainaut M."/>
            <person name="Levati E."/>
            <person name="Barry K.W."/>
            <person name="Belfiori B."/>
            <person name="Cichocki N."/>
            <person name="Clum A."/>
            <person name="Dockter R.B."/>
            <person name="Fauchery L."/>
            <person name="Guy J."/>
            <person name="Iotti M."/>
            <person name="Le Tacon F."/>
            <person name="Lindquist E.A."/>
            <person name="Lipzen A."/>
            <person name="Malagnac F."/>
            <person name="Mello A."/>
            <person name="Molinier V."/>
            <person name="Miyauchi S."/>
            <person name="Poulain J."/>
            <person name="Riccioni C."/>
            <person name="Rubini A."/>
            <person name="Sitrit Y."/>
            <person name="Splivallo R."/>
            <person name="Traeger S."/>
            <person name="Wang M."/>
            <person name="Zifcakova L."/>
            <person name="Wipf D."/>
            <person name="Zambonelli A."/>
            <person name="Paolocci F."/>
            <person name="Nowrousian M."/>
            <person name="Ottonello S."/>
            <person name="Baldrian P."/>
            <person name="Spatafora J.W."/>
            <person name="Henrissat B."/>
            <person name="Nagy L.G."/>
            <person name="Aury J.M."/>
            <person name="Wincker P."/>
            <person name="Grigoriev I.V."/>
            <person name="Bonfante P."/>
            <person name="Martin F.M."/>
        </authorList>
    </citation>
    <scope>NUCLEOTIDE SEQUENCE [LARGE SCALE GENOMIC DNA]</scope>
    <source>
        <strain evidence="16 17">RN42</strain>
    </source>
</reference>
<dbReference type="GO" id="GO:0016020">
    <property type="term" value="C:membrane"/>
    <property type="evidence" value="ECO:0007669"/>
    <property type="project" value="UniProtKB-SubCell"/>
</dbReference>
<evidence type="ECO:0000313" key="16">
    <source>
        <dbReference type="EMBL" id="RPA86407.1"/>
    </source>
</evidence>
<feature type="transmembrane region" description="Helical" evidence="14">
    <location>
        <begin position="782"/>
        <end position="801"/>
    </location>
</feature>
<dbReference type="NCBIfam" id="TIGR01116">
    <property type="entry name" value="ATPase-IIA1_Ca"/>
    <property type="match status" value="1"/>
</dbReference>
<comment type="subcellular location">
    <subcellularLocation>
        <location evidence="1 14">Membrane</location>
        <topology evidence="1 14">Multi-pass membrane protein</topology>
    </subcellularLocation>
</comment>
<feature type="domain" description="Cation-transporting P-type ATPase N-terminal" evidence="15">
    <location>
        <begin position="3"/>
        <end position="77"/>
    </location>
</feature>
<evidence type="ECO:0000256" key="3">
    <source>
        <dbReference type="ARBA" id="ARBA00022568"/>
    </source>
</evidence>
<dbReference type="Pfam" id="PF00689">
    <property type="entry name" value="Cation_ATPase_C"/>
    <property type="match status" value="1"/>
</dbReference>
<dbReference type="Proteomes" id="UP000275078">
    <property type="component" value="Unassembled WGS sequence"/>
</dbReference>
<evidence type="ECO:0000256" key="1">
    <source>
        <dbReference type="ARBA" id="ARBA00004141"/>
    </source>
</evidence>
<feature type="transmembrane region" description="Helical" evidence="14">
    <location>
        <begin position="256"/>
        <end position="274"/>
    </location>
</feature>
<dbReference type="GO" id="GO:0016887">
    <property type="term" value="F:ATP hydrolysis activity"/>
    <property type="evidence" value="ECO:0007669"/>
    <property type="project" value="InterPro"/>
</dbReference>
<dbReference type="Pfam" id="PF13246">
    <property type="entry name" value="Cation_ATPase"/>
    <property type="match status" value="1"/>
</dbReference>
<comment type="function">
    <text evidence="14">Catalyzes the hydrolysis of ATP coupled with the transport of calcium.</text>
</comment>
<accession>A0A3N4ILX0</accession>
<dbReference type="GO" id="GO:0005388">
    <property type="term" value="F:P-type calcium transporter activity"/>
    <property type="evidence" value="ECO:0007669"/>
    <property type="project" value="UniProtKB-EC"/>
</dbReference>
<dbReference type="PANTHER" id="PTHR42861">
    <property type="entry name" value="CALCIUM-TRANSPORTING ATPASE"/>
    <property type="match status" value="1"/>
</dbReference>
<dbReference type="CDD" id="cd02083">
    <property type="entry name" value="P-type_ATPase_SERCA"/>
    <property type="match status" value="1"/>
</dbReference>
<keyword evidence="5 14" id="KW-0547">Nucleotide-binding</keyword>
<dbReference type="InterPro" id="IPR059000">
    <property type="entry name" value="ATPase_P-type_domA"/>
</dbReference>
<dbReference type="STRING" id="1160509.A0A3N4ILX0"/>
<dbReference type="FunFam" id="3.40.50.1000:FF:000005">
    <property type="entry name" value="Calcium-transporting ATPase 1"/>
    <property type="match status" value="1"/>
</dbReference>
<dbReference type="InterPro" id="IPR006068">
    <property type="entry name" value="ATPase_P-typ_cation-transptr_C"/>
</dbReference>
<protein>
    <recommendedName>
        <fullName evidence="14">Calcium-transporting ATPase</fullName>
        <ecNumber evidence="14">7.2.2.10</ecNumber>
    </recommendedName>
</protein>
<dbReference type="OrthoDB" id="3352408at2759"/>
<dbReference type="FunFam" id="1.20.1110.10:FF:000027">
    <property type="entry name" value="Calcium-transporting ATPase, putative"/>
    <property type="match status" value="1"/>
</dbReference>
<dbReference type="InterPro" id="IPR008250">
    <property type="entry name" value="ATPase_P-typ_transduc_dom_A_sf"/>
</dbReference>
<dbReference type="SFLD" id="SFLDS00003">
    <property type="entry name" value="Haloacid_Dehalogenase"/>
    <property type="match status" value="1"/>
</dbReference>
<dbReference type="SUPFAM" id="SSF81653">
    <property type="entry name" value="Calcium ATPase, transduction domain A"/>
    <property type="match status" value="1"/>
</dbReference>
<gene>
    <name evidence="16" type="ORF">BJ508DRAFT_321548</name>
</gene>
<dbReference type="Pfam" id="PF08282">
    <property type="entry name" value="Hydrolase_3"/>
    <property type="match status" value="1"/>
</dbReference>
<dbReference type="SUPFAM" id="SSF56784">
    <property type="entry name" value="HAD-like"/>
    <property type="match status" value="1"/>
</dbReference>
<dbReference type="SUPFAM" id="SSF81665">
    <property type="entry name" value="Calcium ATPase, transmembrane domain M"/>
    <property type="match status" value="1"/>
</dbReference>
<dbReference type="FunFam" id="2.70.150.10:FF:000014">
    <property type="entry name" value="Calcium-transporting ATPase, putative"/>
    <property type="match status" value="1"/>
</dbReference>
<dbReference type="Pfam" id="PF00122">
    <property type="entry name" value="E1-E2_ATPase"/>
    <property type="match status" value="1"/>
</dbReference>
<dbReference type="InterPro" id="IPR005782">
    <property type="entry name" value="P-type_ATPase_IIA"/>
</dbReference>
<feature type="transmembrane region" description="Helical" evidence="14">
    <location>
        <begin position="945"/>
        <end position="969"/>
    </location>
</feature>
<dbReference type="InterPro" id="IPR023214">
    <property type="entry name" value="HAD_sf"/>
</dbReference>
<evidence type="ECO:0000313" key="17">
    <source>
        <dbReference type="Proteomes" id="UP000275078"/>
    </source>
</evidence>
<dbReference type="NCBIfam" id="TIGR01494">
    <property type="entry name" value="ATPase_P-type"/>
    <property type="match status" value="3"/>
</dbReference>
<keyword evidence="11 14" id="KW-0406">Ion transport</keyword>
<keyword evidence="17" id="KW-1185">Reference proteome</keyword>
<dbReference type="PRINTS" id="PR00119">
    <property type="entry name" value="CATATPASE"/>
</dbReference>
<dbReference type="InterPro" id="IPR044492">
    <property type="entry name" value="P_typ_ATPase_HD_dom"/>
</dbReference>
<sequence length="994" mass="107987">MNHAHAKSSEEILGFYNVDPKIGLSSSQIEASREKYGKNALPEEPPTPIWELILEQFKDQLVIILLASAGVSFVLALFEGGHDKSAFVDPAVILTILILNAVVGVSQESSAEKAIAALNEYSANEATVIRNGHAEKIKAEDLVPGDIIDVAVGDRIPADCRVLSIHSNSFRVDQAILTGESESVGKDTRPVNDEDAVKQDMINMLFSGTTVTIGKARAIVVYTGESTAIGDIHTSIVSQISEPTPLKQKLNDFGDVLAKVISVICILVWVINVRNFSDEAHGGWVKGAMYYLKISVSLGVAAIPEGLAVVITTCLALGTRKMAQRNAVVRSLPSVETLGSCSVICSDKTGTLTTNQMSVTKAVIFQGADADLVEIDVGTDAAGTFTSQTGKPVNHLLESPSFRRLAEVCNRCNDSSITWDDKTGAFTVVGEPTEGALKVLVKKIGVPDLAFNAKINGAAGQVGIDHLESYFESKLPRLATYEFSRDRKSMSVLVGDVNHPQLLVKGAPESIFERCASILVGDRKVPLTARHLGELNGEVMRLGGQGLRVIALAVVDNIAGHPLIGRAQTTQEYSQLEQDMTLVGLVGMLDPPRPEVKDAIRKCKQAGIRVIVITGDNKQTAESICRQIGIFGDDEDLTGKSYTGREFDALPEHEQLHAAQTASLFSRTEPTHKSRLVDLLQSTGQVVAMTGDGVNDAPALKKADIGVAMGSGTDVAKLAADMVLTDDNFATIQVAVEEGRSIYNNTQQFIRYLISSNIGEVVSIFLTAALGMPEALIPVQLLWVNLVTDGLPATALSFNPSDNDVMKRKPRNRNEPLVGGWLFFRYMVIGTYVGAATVFGYAWWFMYYSQGPQITFYQLSHFHSCSSQFPEIGCEMFQNNMAKTASTMSLSVLVLIEMFNAMNALSSSESLLTMPLWRNMILVYAICLSMALHFVLLYTPVLQSLFSIIPLNVAEWTAVFWISLPVIFLDEGLKFIERKLYLSDVQTDVKPKKE</sequence>
<dbReference type="InterPro" id="IPR018303">
    <property type="entry name" value="ATPase_P-typ_P_site"/>
</dbReference>
<evidence type="ECO:0000256" key="8">
    <source>
        <dbReference type="ARBA" id="ARBA00022842"/>
    </source>
</evidence>
<evidence type="ECO:0000256" key="10">
    <source>
        <dbReference type="ARBA" id="ARBA00022989"/>
    </source>
</evidence>
<evidence type="ECO:0000256" key="14">
    <source>
        <dbReference type="RuleBase" id="RU361146"/>
    </source>
</evidence>
<evidence type="ECO:0000256" key="13">
    <source>
        <dbReference type="ARBA" id="ARBA00038148"/>
    </source>
</evidence>